<evidence type="ECO:0000256" key="2">
    <source>
        <dbReference type="ARBA" id="ARBA00006601"/>
    </source>
</evidence>
<dbReference type="InterPro" id="IPR014026">
    <property type="entry name" value="UDP-Glc/GDP-Man_DH_dimer"/>
</dbReference>
<dbReference type="InterPro" id="IPR014027">
    <property type="entry name" value="UDP-Glc/GDP-Man_DH_C"/>
</dbReference>
<evidence type="ECO:0000256" key="5">
    <source>
        <dbReference type="ARBA" id="ARBA00023027"/>
    </source>
</evidence>
<evidence type="ECO:0000256" key="3">
    <source>
        <dbReference type="ARBA" id="ARBA00012954"/>
    </source>
</evidence>
<dbReference type="EC" id="1.1.1.22" evidence="3 7"/>
<evidence type="ECO:0000256" key="1">
    <source>
        <dbReference type="ARBA" id="ARBA00004701"/>
    </source>
</evidence>
<dbReference type="InterPro" id="IPR036220">
    <property type="entry name" value="UDP-Glc/GDP-Man_DH_C_sf"/>
</dbReference>
<dbReference type="UniPathway" id="UPA00038">
    <property type="reaction ID" value="UER00491"/>
</dbReference>
<organism evidence="12">
    <name type="scientific">Pyramimonas obovata</name>
    <dbReference type="NCBI Taxonomy" id="1411642"/>
    <lineage>
        <taxon>Eukaryota</taxon>
        <taxon>Viridiplantae</taxon>
        <taxon>Chlorophyta</taxon>
        <taxon>Pyramimonadophyceae</taxon>
        <taxon>Pyramimonadales</taxon>
        <taxon>Pyramimonadaceae</taxon>
        <taxon>Pyramimonas</taxon>
        <taxon>Pyramimonas incertae sedis</taxon>
    </lineage>
</organism>
<keyword evidence="4 7" id="KW-0560">Oxidoreductase</keyword>
<feature type="binding site" evidence="9">
    <location>
        <position position="331"/>
    </location>
    <ligand>
        <name>substrate</name>
    </ligand>
</feature>
<gene>
    <name evidence="12" type="ORF">POBO1169_LOCUS2857</name>
</gene>
<evidence type="ECO:0000256" key="9">
    <source>
        <dbReference type="PIRSR" id="PIRSR500134-2"/>
    </source>
</evidence>
<comment type="catalytic activity">
    <reaction evidence="6 7">
        <text>UDP-alpha-D-glucose + 2 NAD(+) + H2O = UDP-alpha-D-glucuronate + 2 NADH + 3 H(+)</text>
        <dbReference type="Rhea" id="RHEA:23596"/>
        <dbReference type="ChEBI" id="CHEBI:15377"/>
        <dbReference type="ChEBI" id="CHEBI:15378"/>
        <dbReference type="ChEBI" id="CHEBI:57540"/>
        <dbReference type="ChEBI" id="CHEBI:57945"/>
        <dbReference type="ChEBI" id="CHEBI:58052"/>
        <dbReference type="ChEBI" id="CHEBI:58885"/>
        <dbReference type="EC" id="1.1.1.22"/>
    </reaction>
</comment>
<dbReference type="NCBIfam" id="TIGR03026">
    <property type="entry name" value="NDP-sugDHase"/>
    <property type="match status" value="1"/>
</dbReference>
<feature type="binding site" evidence="10">
    <location>
        <position position="35"/>
    </location>
    <ligand>
        <name>NAD(+)</name>
        <dbReference type="ChEBI" id="CHEBI:57540"/>
    </ligand>
</feature>
<dbReference type="Pfam" id="PF03721">
    <property type="entry name" value="UDPG_MGDP_dh_N"/>
    <property type="match status" value="1"/>
</dbReference>
<evidence type="ECO:0000259" key="11">
    <source>
        <dbReference type="SMART" id="SM00984"/>
    </source>
</evidence>
<dbReference type="InterPro" id="IPR008927">
    <property type="entry name" value="6-PGluconate_DH-like_C_sf"/>
</dbReference>
<dbReference type="Gene3D" id="3.40.50.720">
    <property type="entry name" value="NAD(P)-binding Rossmann-like Domain"/>
    <property type="match status" value="2"/>
</dbReference>
<comment type="pathway">
    <text evidence="1">Nucleotide-sugar biosynthesis; UDP-alpha-D-glucuronate biosynthesis; UDP-alpha-D-glucuronate from UDP-alpha-D-glucose: step 1/1.</text>
</comment>
<dbReference type="PIRSF" id="PIRSF000124">
    <property type="entry name" value="UDPglc_GDPman_dh"/>
    <property type="match status" value="1"/>
</dbReference>
<evidence type="ECO:0000256" key="7">
    <source>
        <dbReference type="PIRNR" id="PIRNR000124"/>
    </source>
</evidence>
<evidence type="ECO:0000256" key="10">
    <source>
        <dbReference type="PIRSR" id="PIRSR500134-3"/>
    </source>
</evidence>
<evidence type="ECO:0000256" key="6">
    <source>
        <dbReference type="ARBA" id="ARBA00047473"/>
    </source>
</evidence>
<dbReference type="Pfam" id="PF00984">
    <property type="entry name" value="UDPG_MGDP_dh"/>
    <property type="match status" value="1"/>
</dbReference>
<dbReference type="SUPFAM" id="SSF52413">
    <property type="entry name" value="UDP-glucose/GDP-mannose dehydrogenase C-terminal domain"/>
    <property type="match status" value="1"/>
</dbReference>
<reference evidence="12" key="1">
    <citation type="submission" date="2021-01" db="EMBL/GenBank/DDBJ databases">
        <authorList>
            <person name="Corre E."/>
            <person name="Pelletier E."/>
            <person name="Niang G."/>
            <person name="Scheremetjew M."/>
            <person name="Finn R."/>
            <person name="Kale V."/>
            <person name="Holt S."/>
            <person name="Cochrane G."/>
            <person name="Meng A."/>
            <person name="Brown T."/>
            <person name="Cohen L."/>
        </authorList>
    </citation>
    <scope>NUCLEOTIDE SEQUENCE</scope>
    <source>
        <strain evidence="12">CCMP722</strain>
    </source>
</reference>
<dbReference type="EMBL" id="HBFA01005610">
    <property type="protein sequence ID" value="CAD8653203.1"/>
    <property type="molecule type" value="Transcribed_RNA"/>
</dbReference>
<dbReference type="SUPFAM" id="SSF51735">
    <property type="entry name" value="NAD(P)-binding Rossmann-fold domains"/>
    <property type="match status" value="1"/>
</dbReference>
<dbReference type="AlphaFoldDB" id="A0A7S0MXL3"/>
<proteinExistence type="inferred from homology"/>
<dbReference type="PIRSF" id="PIRSF500134">
    <property type="entry name" value="UDPglc_DH_bac"/>
    <property type="match status" value="1"/>
</dbReference>
<dbReference type="InterPro" id="IPR028357">
    <property type="entry name" value="UDPglc_DH_bac"/>
</dbReference>
<feature type="domain" description="UDP-glucose/GDP-mannose dehydrogenase C-terminal" evidence="11">
    <location>
        <begin position="324"/>
        <end position="427"/>
    </location>
</feature>
<keyword evidence="5 7" id="KW-0520">NAD</keyword>
<accession>A0A7S0MXL3</accession>
<feature type="binding site" evidence="9">
    <location>
        <position position="270"/>
    </location>
    <ligand>
        <name>substrate</name>
    </ligand>
</feature>
<name>A0A7S0MXL3_9CHLO</name>
<feature type="binding site" evidence="10">
    <location>
        <position position="127"/>
    </location>
    <ligand>
        <name>NAD(+)</name>
        <dbReference type="ChEBI" id="CHEBI:57540"/>
    </ligand>
</feature>
<dbReference type="GO" id="GO:0003979">
    <property type="term" value="F:UDP-glucose 6-dehydrogenase activity"/>
    <property type="evidence" value="ECO:0007669"/>
    <property type="project" value="UniProtKB-EC"/>
</dbReference>
<dbReference type="Pfam" id="PF03720">
    <property type="entry name" value="UDPG_MGDP_dh_C"/>
    <property type="match status" value="1"/>
</dbReference>
<evidence type="ECO:0000256" key="8">
    <source>
        <dbReference type="PIRSR" id="PIRSR500134-1"/>
    </source>
</evidence>
<sequence length="449" mass="48426">MEESMTKLSVFGLGKLGCPMLAVFADSGYNVVGCDVNESFVNSVNQGIVPVDEPGVQELLENNQGNFSATSDVKLAVDQTQASFIIVPTPSGEDGFFINDYVVDAVAQIGTALRHKTEYHLVVVTSTVMPGSTEGIIKRALEDASGRKVGPQLGLCYSPEFIALGTVVRDMQHPDIVLVGQSDEKAGDLLESVMLKVVKSNPECHRMNFVCAELAKISINTFVTTKISYANMLAELCDALPGADVEMVTTAIGGDTRIGKKYLKGAIGYGGPCFPRDNKAFSSLGRRLEVSVDLAEATDLINDHQVQRFVRLVRSHVRPGSCIAILGLSYKPDTSVSTESQSFGLAAALLQDYKILLSDPCCSWCQDLEDLTSMGVSFQRDYVHVVPDADAIIIMTPWRDYQGLSSTLAEHDKLSVTVIDPWRVVAGASIIKNLLLPGKHCMVDALGTP</sequence>
<dbReference type="InterPro" id="IPR001732">
    <property type="entry name" value="UDP-Glc/GDP-Man_DH_N"/>
</dbReference>
<dbReference type="Gene3D" id="1.20.5.100">
    <property type="entry name" value="Cytochrome c1, transmembrane anchor, C-terminal"/>
    <property type="match status" value="1"/>
</dbReference>
<dbReference type="PANTHER" id="PTHR43750">
    <property type="entry name" value="UDP-GLUCOSE 6-DEHYDROGENASE TUAD"/>
    <property type="match status" value="1"/>
</dbReference>
<dbReference type="GO" id="GO:0000271">
    <property type="term" value="P:polysaccharide biosynthetic process"/>
    <property type="evidence" value="ECO:0007669"/>
    <property type="project" value="InterPro"/>
</dbReference>
<protein>
    <recommendedName>
        <fullName evidence="3 7">UDP-glucose 6-dehydrogenase</fullName>
        <ecNumber evidence="3 7">1.1.1.22</ecNumber>
    </recommendedName>
</protein>
<evidence type="ECO:0000313" key="12">
    <source>
        <dbReference type="EMBL" id="CAD8653203.1"/>
    </source>
</evidence>
<feature type="active site" description="Nucleophile" evidence="8">
    <location>
        <position position="273"/>
    </location>
</feature>
<comment type="similarity">
    <text evidence="2 7">Belongs to the UDP-glucose/GDP-mannose dehydrogenase family.</text>
</comment>
<dbReference type="GO" id="GO:0006065">
    <property type="term" value="P:UDP-glucuronate biosynthetic process"/>
    <property type="evidence" value="ECO:0007669"/>
    <property type="project" value="UniProtKB-UniPathway"/>
</dbReference>
<dbReference type="InterPro" id="IPR036291">
    <property type="entry name" value="NAD(P)-bd_dom_sf"/>
</dbReference>
<feature type="binding site" evidence="9">
    <location>
        <position position="216"/>
    </location>
    <ligand>
        <name>substrate</name>
    </ligand>
</feature>
<dbReference type="InterPro" id="IPR017476">
    <property type="entry name" value="UDP-Glc/GDP-Man"/>
</dbReference>
<dbReference type="PANTHER" id="PTHR43750:SF3">
    <property type="entry name" value="UDP-GLUCOSE 6-DEHYDROGENASE TUAD"/>
    <property type="match status" value="1"/>
</dbReference>
<dbReference type="SMART" id="SM00984">
    <property type="entry name" value="UDPG_MGDP_dh_C"/>
    <property type="match status" value="1"/>
</dbReference>
<feature type="binding site" evidence="10">
    <location>
        <position position="89"/>
    </location>
    <ligand>
        <name>NAD(+)</name>
        <dbReference type="ChEBI" id="CHEBI:57540"/>
    </ligand>
</feature>
<dbReference type="SUPFAM" id="SSF48179">
    <property type="entry name" value="6-phosphogluconate dehydrogenase C-terminal domain-like"/>
    <property type="match status" value="1"/>
</dbReference>
<evidence type="ECO:0000256" key="4">
    <source>
        <dbReference type="ARBA" id="ARBA00023002"/>
    </source>
</evidence>
<dbReference type="GO" id="GO:0051287">
    <property type="term" value="F:NAD binding"/>
    <property type="evidence" value="ECO:0007669"/>
    <property type="project" value="InterPro"/>
</dbReference>